<gene>
    <name evidence="2" type="ORF">EYH24_02605</name>
</gene>
<reference evidence="2" key="1">
    <citation type="journal article" date="2020" name="ISME J.">
        <title>Gammaproteobacteria mediating utilization of methyl-, sulfur- and petroleum organic compounds in deep ocean hydrothermal plumes.</title>
        <authorList>
            <person name="Zhou Z."/>
            <person name="Liu Y."/>
            <person name="Pan J."/>
            <person name="Cron B.R."/>
            <person name="Toner B.M."/>
            <person name="Anantharaman K."/>
            <person name="Breier J.A."/>
            <person name="Dick G.J."/>
            <person name="Li M."/>
        </authorList>
    </citation>
    <scope>NUCLEOTIDE SEQUENCE</scope>
    <source>
        <strain evidence="2">SZUA-1476</strain>
    </source>
</reference>
<accession>A0A832ZLQ9</accession>
<evidence type="ECO:0000313" key="3">
    <source>
        <dbReference type="Proteomes" id="UP000653692"/>
    </source>
</evidence>
<dbReference type="GO" id="GO:0016597">
    <property type="term" value="F:amino acid binding"/>
    <property type="evidence" value="ECO:0007669"/>
    <property type="project" value="InterPro"/>
</dbReference>
<feature type="non-terminal residue" evidence="2">
    <location>
        <position position="36"/>
    </location>
</feature>
<dbReference type="SUPFAM" id="SSF53671">
    <property type="entry name" value="Aspartate/ornithine carbamoyltransferase"/>
    <property type="match status" value="1"/>
</dbReference>
<evidence type="ECO:0000256" key="1">
    <source>
        <dbReference type="ARBA" id="ARBA00022679"/>
    </source>
</evidence>
<dbReference type="GO" id="GO:0006520">
    <property type="term" value="P:amino acid metabolic process"/>
    <property type="evidence" value="ECO:0007669"/>
    <property type="project" value="InterPro"/>
</dbReference>
<keyword evidence="1 2" id="KW-0808">Transferase</keyword>
<organism evidence="2 3">
    <name type="scientific">Thermococcus paralvinellae</name>
    <dbReference type="NCBI Taxonomy" id="582419"/>
    <lineage>
        <taxon>Archaea</taxon>
        <taxon>Methanobacteriati</taxon>
        <taxon>Methanobacteriota</taxon>
        <taxon>Thermococci</taxon>
        <taxon>Thermococcales</taxon>
        <taxon>Thermococcaceae</taxon>
        <taxon>Thermococcus</taxon>
    </lineage>
</organism>
<dbReference type="InterPro" id="IPR036901">
    <property type="entry name" value="Asp/Orn_carbamoylTrfase_sf"/>
</dbReference>
<dbReference type="GO" id="GO:0016743">
    <property type="term" value="F:carboxyl- or carbamoyltransferase activity"/>
    <property type="evidence" value="ECO:0007669"/>
    <property type="project" value="InterPro"/>
</dbReference>
<evidence type="ECO:0000313" key="2">
    <source>
        <dbReference type="EMBL" id="HIP88853.1"/>
    </source>
</evidence>
<dbReference type="EMBL" id="DQUR01000090">
    <property type="protein sequence ID" value="HIP88853.1"/>
    <property type="molecule type" value="Genomic_DNA"/>
</dbReference>
<dbReference type="AlphaFoldDB" id="A0A832ZLQ9"/>
<dbReference type="Gene3D" id="3.40.50.1370">
    <property type="entry name" value="Aspartate/ornithine carbamoyltransferase"/>
    <property type="match status" value="1"/>
</dbReference>
<dbReference type="Proteomes" id="UP000653692">
    <property type="component" value="Unassembled WGS sequence"/>
</dbReference>
<protein>
    <submittedName>
        <fullName evidence="2">Ornithine carbamoyltransferase</fullName>
    </submittedName>
</protein>
<proteinExistence type="predicted"/>
<name>A0A832ZLQ9_9EURY</name>
<sequence length="36" mass="4299">MVVSLTGRDILCLQDFTREEIETILETARMMKIWQK</sequence>
<comment type="caution">
    <text evidence="2">The sequence shown here is derived from an EMBL/GenBank/DDBJ whole genome shotgun (WGS) entry which is preliminary data.</text>
</comment>